<proteinExistence type="inferred from homology"/>
<dbReference type="PANTHER" id="PTHR11092">
    <property type="entry name" value="SUGAR NUCLEOTIDE EPIMERASE RELATED"/>
    <property type="match status" value="1"/>
</dbReference>
<reference evidence="4 5" key="1">
    <citation type="submission" date="2023-10" db="EMBL/GenBank/DDBJ databases">
        <title>Characteristics and mechanism of a salt-tolerant marine origin heterotrophic nitrifying- aerobic denitrifying bacteria Marinobacter xestospongiae HN1.</title>
        <authorList>
            <person name="Qi R."/>
        </authorList>
    </citation>
    <scope>NUCLEOTIDE SEQUENCE [LARGE SCALE GENOMIC DNA]</scope>
    <source>
        <strain evidence="4 5">HN1</strain>
    </source>
</reference>
<evidence type="ECO:0000313" key="5">
    <source>
        <dbReference type="Proteomes" id="UP001269819"/>
    </source>
</evidence>
<evidence type="ECO:0000259" key="3">
    <source>
        <dbReference type="Pfam" id="PF08338"/>
    </source>
</evidence>
<dbReference type="PANTHER" id="PTHR11092:SF0">
    <property type="entry name" value="EPIMERASE FAMILY PROTEIN SDR39U1"/>
    <property type="match status" value="1"/>
</dbReference>
<dbReference type="NCBIfam" id="TIGR01777">
    <property type="entry name" value="yfcH"/>
    <property type="match status" value="1"/>
</dbReference>
<accession>A0ABU3VYI1</accession>
<feature type="domain" description="NAD-dependent epimerase/dehydratase" evidence="2">
    <location>
        <begin position="5"/>
        <end position="225"/>
    </location>
</feature>
<evidence type="ECO:0000259" key="2">
    <source>
        <dbReference type="Pfam" id="PF01370"/>
    </source>
</evidence>
<dbReference type="CDD" id="cd05242">
    <property type="entry name" value="SDR_a8"/>
    <property type="match status" value="1"/>
</dbReference>
<dbReference type="InterPro" id="IPR013549">
    <property type="entry name" value="DUF1731"/>
</dbReference>
<organism evidence="4 5">
    <name type="scientific">Marinobacter xestospongiae</name>
    <dbReference type="NCBI Taxonomy" id="994319"/>
    <lineage>
        <taxon>Bacteria</taxon>
        <taxon>Pseudomonadati</taxon>
        <taxon>Pseudomonadota</taxon>
        <taxon>Gammaproteobacteria</taxon>
        <taxon>Pseudomonadales</taxon>
        <taxon>Marinobacteraceae</taxon>
        <taxon>Marinobacter</taxon>
    </lineage>
</organism>
<comment type="similarity">
    <text evidence="1">Belongs to the NAD(P)-dependent epimerase/dehydratase family. SDR39U1 subfamily.</text>
</comment>
<protein>
    <submittedName>
        <fullName evidence="4">TIGR01777 family oxidoreductase</fullName>
    </submittedName>
</protein>
<dbReference type="RefSeq" id="WP_316973898.1">
    <property type="nucleotide sequence ID" value="NZ_JAWIIJ010000007.1"/>
</dbReference>
<dbReference type="InterPro" id="IPR036291">
    <property type="entry name" value="NAD(P)-bd_dom_sf"/>
</dbReference>
<dbReference type="InterPro" id="IPR010099">
    <property type="entry name" value="SDR39U1"/>
</dbReference>
<feature type="domain" description="DUF1731" evidence="3">
    <location>
        <begin position="252"/>
        <end position="298"/>
    </location>
</feature>
<comment type="caution">
    <text evidence="4">The sequence shown here is derived from an EMBL/GenBank/DDBJ whole genome shotgun (WGS) entry which is preliminary data.</text>
</comment>
<dbReference type="SUPFAM" id="SSF51735">
    <property type="entry name" value="NAD(P)-binding Rossmann-fold domains"/>
    <property type="match status" value="1"/>
</dbReference>
<name>A0ABU3VYI1_9GAMM</name>
<evidence type="ECO:0000256" key="1">
    <source>
        <dbReference type="ARBA" id="ARBA00009353"/>
    </source>
</evidence>
<dbReference type="InterPro" id="IPR001509">
    <property type="entry name" value="Epimerase_deHydtase"/>
</dbReference>
<sequence length="302" mass="33291">MARTILITGGTGFIGQKLCHSLNHNDFQLTVLSRQSPEDVKTLCGRVEPIASLEALRDHPGFDAIINLAGEGIADRRWSEHRKQQLRDSRIALTRQLVELAETWESPPKVLVSGSAVGFYGDQGQQAVTEQTAPHDEFTHQLCRDWETEARRFEPLGTRVCLSRTGVVVGPAGGFLQRMLPPFRFGLGGRLGAGSQYMPWVHRDDVVNALLWMMNTESASGAYNVVSPSPVSNQDFTRSLGRVLHRPTILPAPAAALKLALGEMSRLLLTGQNARPARLLDAGFKFEYPELEPALRDAIRSC</sequence>
<evidence type="ECO:0000313" key="4">
    <source>
        <dbReference type="EMBL" id="MDV2079316.1"/>
    </source>
</evidence>
<dbReference type="EMBL" id="JAWIIJ010000007">
    <property type="protein sequence ID" value="MDV2079316.1"/>
    <property type="molecule type" value="Genomic_DNA"/>
</dbReference>
<dbReference type="Pfam" id="PF08338">
    <property type="entry name" value="DUF1731"/>
    <property type="match status" value="1"/>
</dbReference>
<dbReference type="Proteomes" id="UP001269819">
    <property type="component" value="Unassembled WGS sequence"/>
</dbReference>
<dbReference type="Gene3D" id="3.40.50.720">
    <property type="entry name" value="NAD(P)-binding Rossmann-like Domain"/>
    <property type="match status" value="1"/>
</dbReference>
<keyword evidence="5" id="KW-1185">Reference proteome</keyword>
<dbReference type="Pfam" id="PF01370">
    <property type="entry name" value="Epimerase"/>
    <property type="match status" value="1"/>
</dbReference>
<gene>
    <name evidence="4" type="ORF">RYS15_11495</name>
</gene>